<dbReference type="Pfam" id="PF00005">
    <property type="entry name" value="ABC_tran"/>
    <property type="match status" value="2"/>
</dbReference>
<evidence type="ECO:0000256" key="10">
    <source>
        <dbReference type="ARBA" id="ARBA00025157"/>
    </source>
</evidence>
<dbReference type="InterPro" id="IPR003593">
    <property type="entry name" value="AAA+_ATPase"/>
</dbReference>
<comment type="subcellular location">
    <subcellularLocation>
        <location evidence="1">Cell membrane</location>
        <topology evidence="1">Peripheral membrane protein</topology>
    </subcellularLocation>
</comment>
<dbReference type="SUPFAM" id="SSF52540">
    <property type="entry name" value="P-loop containing nucleoside triphosphate hydrolases"/>
    <property type="match status" value="2"/>
</dbReference>
<dbReference type="GO" id="GO:0016887">
    <property type="term" value="F:ATP hydrolysis activity"/>
    <property type="evidence" value="ECO:0007669"/>
    <property type="project" value="InterPro"/>
</dbReference>
<dbReference type="AlphaFoldDB" id="A0A172RXD5"/>
<keyword evidence="3" id="KW-0813">Transport</keyword>
<keyword evidence="8" id="KW-1278">Translocase</keyword>
<evidence type="ECO:0000313" key="13">
    <source>
        <dbReference type="Proteomes" id="UP000182975"/>
    </source>
</evidence>
<organism evidence="12 13">
    <name type="scientific">Denitrobacterium detoxificans</name>
    <dbReference type="NCBI Taxonomy" id="79604"/>
    <lineage>
        <taxon>Bacteria</taxon>
        <taxon>Bacillati</taxon>
        <taxon>Actinomycetota</taxon>
        <taxon>Coriobacteriia</taxon>
        <taxon>Eggerthellales</taxon>
        <taxon>Eggerthellaceae</taxon>
        <taxon>Denitrobacterium</taxon>
    </lineage>
</organism>
<evidence type="ECO:0000256" key="3">
    <source>
        <dbReference type="ARBA" id="ARBA00022448"/>
    </source>
</evidence>
<dbReference type="GO" id="GO:0043190">
    <property type="term" value="C:ATP-binding cassette (ABC) transporter complex"/>
    <property type="evidence" value="ECO:0007669"/>
    <property type="project" value="TreeGrafter"/>
</dbReference>
<dbReference type="PROSITE" id="PS00211">
    <property type="entry name" value="ABC_TRANSPORTER_1"/>
    <property type="match status" value="1"/>
</dbReference>
<dbReference type="InterPro" id="IPR027417">
    <property type="entry name" value="P-loop_NTPase"/>
</dbReference>
<feature type="domain" description="ABC transporter" evidence="11">
    <location>
        <begin position="269"/>
        <end position="493"/>
    </location>
</feature>
<evidence type="ECO:0000256" key="4">
    <source>
        <dbReference type="ARBA" id="ARBA00022475"/>
    </source>
</evidence>
<dbReference type="Proteomes" id="UP000182975">
    <property type="component" value="Unassembled WGS sequence"/>
</dbReference>
<keyword evidence="6" id="KW-0547">Nucleotide-binding</keyword>
<keyword evidence="9" id="KW-0472">Membrane</keyword>
<evidence type="ECO:0000256" key="7">
    <source>
        <dbReference type="ARBA" id="ARBA00022840"/>
    </source>
</evidence>
<evidence type="ECO:0000256" key="8">
    <source>
        <dbReference type="ARBA" id="ARBA00022967"/>
    </source>
</evidence>
<keyword evidence="7 12" id="KW-0067">ATP-binding</keyword>
<gene>
    <name evidence="12" type="ORF">SAMN02910314_01967</name>
</gene>
<evidence type="ECO:0000256" key="1">
    <source>
        <dbReference type="ARBA" id="ARBA00004202"/>
    </source>
</evidence>
<sequence>MTTNTAFKIDNVSFRYDGGDEGASVHNINLSGERGQVILLVGESGSGKTTITELLNGLVPHFHEGSLQGKAYVEDLDVADTELFRISQHVGSVFQNPRSQFFTTDTTNELAFACENQGIPREEIINRINLISRDLEIDELLDRSVFQLSGGERQRIACAAASTIEPSIFVLDEPSSNLDMEAIAQLQRVITRWKEEGKTIIIAEHRIFYLSEIVDTMAIVRNGSIERTFSGDEVRAMSNQDMRSMGLRAIKLEESGHRGSADACELAHVRITDMHFSYKGAGNVLSIDEIELPRHGIIALIGRNGAGKSTFLQCLAGLQKKARVKLEIDGETYKGQTLCDSVYMVMQDVTHQLFTESVLEEILLSMPQKDRERALSIAESLNLTEVIDRHPISLSGGQKQRVAIASAVAANRKIILYDEPTSGLDLRHMREVATLTRHMKEEGMLQIVVTHDPEFIEECCTHVLELSGGHAGLPYALDNTGVDRMYGFFRMLGNGSWAR</sequence>
<dbReference type="InterPro" id="IPR017871">
    <property type="entry name" value="ABC_transporter-like_CS"/>
</dbReference>
<evidence type="ECO:0000256" key="9">
    <source>
        <dbReference type="ARBA" id="ARBA00023136"/>
    </source>
</evidence>
<evidence type="ECO:0000313" key="12">
    <source>
        <dbReference type="EMBL" id="SEP02877.1"/>
    </source>
</evidence>
<comment type="function">
    <text evidence="10">Probably part of an ABC transporter complex. Responsible for energy coupling to the transport system.</text>
</comment>
<dbReference type="GO" id="GO:0005524">
    <property type="term" value="F:ATP binding"/>
    <property type="evidence" value="ECO:0007669"/>
    <property type="project" value="UniProtKB-KW"/>
</dbReference>
<dbReference type="InterPro" id="IPR050095">
    <property type="entry name" value="ECF_ABC_transporter_ATP-bd"/>
</dbReference>
<keyword evidence="5" id="KW-0677">Repeat</keyword>
<dbReference type="PROSITE" id="PS50893">
    <property type="entry name" value="ABC_TRANSPORTER_2"/>
    <property type="match status" value="2"/>
</dbReference>
<evidence type="ECO:0000256" key="5">
    <source>
        <dbReference type="ARBA" id="ARBA00022737"/>
    </source>
</evidence>
<proteinExistence type="inferred from homology"/>
<keyword evidence="13" id="KW-1185">Reference proteome</keyword>
<dbReference type="InterPro" id="IPR003439">
    <property type="entry name" value="ABC_transporter-like_ATP-bd"/>
</dbReference>
<protein>
    <submittedName>
        <fullName evidence="12">Energy-coupling factor transport system ATP-binding protein</fullName>
    </submittedName>
</protein>
<dbReference type="STRING" id="79604.AAY81_03840"/>
<reference evidence="13" key="1">
    <citation type="submission" date="2016-10" db="EMBL/GenBank/DDBJ databases">
        <authorList>
            <person name="Varghese N."/>
        </authorList>
    </citation>
    <scope>NUCLEOTIDE SEQUENCE [LARGE SCALE GENOMIC DNA]</scope>
    <source>
        <strain evidence="13">DSM 21843</strain>
    </source>
</reference>
<feature type="domain" description="ABC transporter" evidence="11">
    <location>
        <begin position="7"/>
        <end position="247"/>
    </location>
</feature>
<evidence type="ECO:0000256" key="2">
    <source>
        <dbReference type="ARBA" id="ARBA00005417"/>
    </source>
</evidence>
<comment type="similarity">
    <text evidence="2">Belongs to the ABC transporter superfamily.</text>
</comment>
<name>A0A172RXD5_9ACTN</name>
<evidence type="ECO:0000256" key="6">
    <source>
        <dbReference type="ARBA" id="ARBA00022741"/>
    </source>
</evidence>
<dbReference type="PANTHER" id="PTHR43553">
    <property type="entry name" value="HEAVY METAL TRANSPORTER"/>
    <property type="match status" value="1"/>
</dbReference>
<accession>A0A172RXD5</accession>
<dbReference type="RefSeq" id="WP_066661576.1">
    <property type="nucleotide sequence ID" value="NZ_CP011402.1"/>
</dbReference>
<dbReference type="GO" id="GO:0042626">
    <property type="term" value="F:ATPase-coupled transmembrane transporter activity"/>
    <property type="evidence" value="ECO:0007669"/>
    <property type="project" value="TreeGrafter"/>
</dbReference>
<dbReference type="InterPro" id="IPR015856">
    <property type="entry name" value="ABC_transpr_CbiO/EcfA_su"/>
</dbReference>
<dbReference type="CDD" id="cd03225">
    <property type="entry name" value="ABC_cobalt_CbiO_domain1"/>
    <property type="match status" value="1"/>
</dbReference>
<dbReference type="Gene3D" id="3.40.50.300">
    <property type="entry name" value="P-loop containing nucleotide triphosphate hydrolases"/>
    <property type="match status" value="2"/>
</dbReference>
<dbReference type="SMART" id="SM00382">
    <property type="entry name" value="AAA"/>
    <property type="match status" value="2"/>
</dbReference>
<evidence type="ECO:0000259" key="11">
    <source>
        <dbReference type="PROSITE" id="PS50893"/>
    </source>
</evidence>
<dbReference type="PROSITE" id="PS00675">
    <property type="entry name" value="SIGMA54_INTERACT_1"/>
    <property type="match status" value="1"/>
</dbReference>
<dbReference type="InterPro" id="IPR025662">
    <property type="entry name" value="Sigma_54_int_dom_ATP-bd_1"/>
</dbReference>
<dbReference type="PATRIC" id="fig|79604.3.peg.781"/>
<dbReference type="PANTHER" id="PTHR43553:SF23">
    <property type="entry name" value="ABC TRANSPORTER ATP-BINDING COMPONENT"/>
    <property type="match status" value="1"/>
</dbReference>
<dbReference type="EMBL" id="FOEC01000022">
    <property type="protein sequence ID" value="SEP02877.1"/>
    <property type="molecule type" value="Genomic_DNA"/>
</dbReference>
<dbReference type="KEGG" id="ddt:AAY81_03840"/>
<keyword evidence="4" id="KW-1003">Cell membrane</keyword>